<dbReference type="Proteomes" id="UP001642260">
    <property type="component" value="Unassembled WGS sequence"/>
</dbReference>
<dbReference type="GO" id="GO:0045735">
    <property type="term" value="F:nutrient reservoir activity"/>
    <property type="evidence" value="ECO:0007669"/>
    <property type="project" value="UniProtKB-UniRule"/>
</dbReference>
<feature type="signal peptide" evidence="4">
    <location>
        <begin position="1"/>
        <end position="27"/>
    </location>
</feature>
<dbReference type="PIRSF" id="PIRSF002674">
    <property type="entry name" value="VSP"/>
    <property type="match status" value="1"/>
</dbReference>
<sequence>MACYRSSSLSFFIVALLTVLISPAISAGDSSYINPPVNVGSRSSIASYCESWRLAVETNNAGTWNVTPSKCVSSINTYYIGGQFDSDYNLVARYALAFAGKVKNRLDGKDAWVFDIDETLLSNSEYYNKAHGSATYVSKKVQAQAFDASLKLYKGLKTLNFTIILLTGRNESRRSTTEKNLWDVGYSGWEHLLMRSPEDKGKTATQYKSEQRSKMVKKGYKLHGNTGDQWSDLLGFAVATRSFKVPNPLYYIA</sequence>
<keyword evidence="2" id="KW-0325">Glycoprotein</keyword>
<dbReference type="AlphaFoldDB" id="A0ABC8J426"/>
<dbReference type="EMBL" id="CAKOAT010073155">
    <property type="protein sequence ID" value="CAH8311518.1"/>
    <property type="molecule type" value="Genomic_DNA"/>
</dbReference>
<organism evidence="5 6">
    <name type="scientific">Eruca vesicaria subsp. sativa</name>
    <name type="common">Garden rocket</name>
    <name type="synonym">Eruca sativa</name>
    <dbReference type="NCBI Taxonomy" id="29727"/>
    <lineage>
        <taxon>Eukaryota</taxon>
        <taxon>Viridiplantae</taxon>
        <taxon>Streptophyta</taxon>
        <taxon>Embryophyta</taxon>
        <taxon>Tracheophyta</taxon>
        <taxon>Spermatophyta</taxon>
        <taxon>Magnoliopsida</taxon>
        <taxon>eudicotyledons</taxon>
        <taxon>Gunneridae</taxon>
        <taxon>Pentapetalae</taxon>
        <taxon>rosids</taxon>
        <taxon>malvids</taxon>
        <taxon>Brassicales</taxon>
        <taxon>Brassicaceae</taxon>
        <taxon>Brassiceae</taxon>
        <taxon>Eruca</taxon>
    </lineage>
</organism>
<evidence type="ECO:0000313" key="6">
    <source>
        <dbReference type="Proteomes" id="UP001642260"/>
    </source>
</evidence>
<gene>
    <name evidence="5" type="ORF">ERUC_LOCUS5982</name>
</gene>
<evidence type="ECO:0000313" key="5">
    <source>
        <dbReference type="EMBL" id="CAH8311518.1"/>
    </source>
</evidence>
<dbReference type="InterPro" id="IPR036412">
    <property type="entry name" value="HAD-like_sf"/>
</dbReference>
<dbReference type="PANTHER" id="PTHR31284:SF39">
    <property type="entry name" value="ACID PHOSPHATASE-LIKE PROTEIN"/>
    <property type="match status" value="1"/>
</dbReference>
<comment type="similarity">
    <text evidence="3">Belongs to the APS1/VSP family.</text>
</comment>
<accession>A0ABC8J426</accession>
<dbReference type="InterPro" id="IPR014403">
    <property type="entry name" value="APS1/VSP"/>
</dbReference>
<comment type="caution">
    <text evidence="5">The sequence shown here is derived from an EMBL/GenBank/DDBJ whole genome shotgun (WGS) entry which is preliminary data.</text>
</comment>
<dbReference type="PANTHER" id="PTHR31284">
    <property type="entry name" value="ACID PHOSPHATASE-LIKE PROTEIN"/>
    <property type="match status" value="1"/>
</dbReference>
<protein>
    <recommendedName>
        <fullName evidence="7">Acid phosphatase</fullName>
    </recommendedName>
</protein>
<keyword evidence="1 4" id="KW-0732">Signal</keyword>
<dbReference type="SUPFAM" id="SSF56784">
    <property type="entry name" value="HAD-like"/>
    <property type="match status" value="1"/>
</dbReference>
<dbReference type="InterPro" id="IPR023214">
    <property type="entry name" value="HAD_sf"/>
</dbReference>
<evidence type="ECO:0000256" key="1">
    <source>
        <dbReference type="ARBA" id="ARBA00022729"/>
    </source>
</evidence>
<feature type="chain" id="PRO_5044776917" description="Acid phosphatase" evidence="4">
    <location>
        <begin position="28"/>
        <end position="253"/>
    </location>
</feature>
<proteinExistence type="inferred from homology"/>
<comment type="function">
    <text evidence="3">May function as somatic storage protein during early seedling development.</text>
</comment>
<dbReference type="Gene3D" id="3.40.50.1000">
    <property type="entry name" value="HAD superfamily/HAD-like"/>
    <property type="match status" value="1"/>
</dbReference>
<dbReference type="Pfam" id="PF03767">
    <property type="entry name" value="Acid_phosphat_B"/>
    <property type="match status" value="1"/>
</dbReference>
<name>A0ABC8J426_ERUVS</name>
<evidence type="ECO:0000256" key="2">
    <source>
        <dbReference type="ARBA" id="ARBA00023180"/>
    </source>
</evidence>
<evidence type="ECO:0000256" key="4">
    <source>
        <dbReference type="SAM" id="SignalP"/>
    </source>
</evidence>
<keyword evidence="6" id="KW-1185">Reference proteome</keyword>
<reference evidence="5 6" key="1">
    <citation type="submission" date="2022-03" db="EMBL/GenBank/DDBJ databases">
        <authorList>
            <person name="Macdonald S."/>
            <person name="Ahmed S."/>
            <person name="Newling K."/>
        </authorList>
    </citation>
    <scope>NUCLEOTIDE SEQUENCE [LARGE SCALE GENOMIC DNA]</scope>
</reference>
<dbReference type="InterPro" id="IPR005519">
    <property type="entry name" value="Acid_phosphat_B-like"/>
</dbReference>
<keyword evidence="3" id="KW-0758">Storage protein</keyword>
<evidence type="ECO:0000256" key="3">
    <source>
        <dbReference type="PIRNR" id="PIRNR002674"/>
    </source>
</evidence>
<evidence type="ECO:0008006" key="7">
    <source>
        <dbReference type="Google" id="ProtNLM"/>
    </source>
</evidence>